<dbReference type="Gene3D" id="3.40.50.20">
    <property type="match status" value="1"/>
</dbReference>
<accession>A0AB39XZS4</accession>
<keyword evidence="2 4" id="KW-0547">Nucleotide-binding</keyword>
<dbReference type="EMBL" id="CP165727">
    <property type="protein sequence ID" value="XDV62696.1"/>
    <property type="molecule type" value="Genomic_DNA"/>
</dbReference>
<name>A0AB39XZS4_9ACTN</name>
<dbReference type="InterPro" id="IPR052032">
    <property type="entry name" value="ATP-dep_AA_Ligase"/>
</dbReference>
<dbReference type="InterPro" id="IPR040570">
    <property type="entry name" value="LAL_C2"/>
</dbReference>
<dbReference type="RefSeq" id="WP_136226104.1">
    <property type="nucleotide sequence ID" value="NZ_CP165727.1"/>
</dbReference>
<evidence type="ECO:0000256" key="4">
    <source>
        <dbReference type="PROSITE-ProRule" id="PRU00409"/>
    </source>
</evidence>
<evidence type="ECO:0000256" key="1">
    <source>
        <dbReference type="ARBA" id="ARBA00022598"/>
    </source>
</evidence>
<reference evidence="6" key="1">
    <citation type="submission" date="2024-08" db="EMBL/GenBank/DDBJ databases">
        <authorList>
            <person name="Yu S.T."/>
        </authorList>
    </citation>
    <scope>NUCLEOTIDE SEQUENCE</scope>
    <source>
        <strain evidence="6">R33</strain>
    </source>
</reference>
<keyword evidence="1" id="KW-0436">Ligase</keyword>
<feature type="domain" description="ATP-grasp" evidence="5">
    <location>
        <begin position="127"/>
        <end position="328"/>
    </location>
</feature>
<dbReference type="PANTHER" id="PTHR43585:SF2">
    <property type="entry name" value="ATP-GRASP ENZYME FSQD"/>
    <property type="match status" value="1"/>
</dbReference>
<sequence>MNEQQQPGAASGPVLIVGFVGVTLAAIGEFQPDDSVIYIEEPDVVRKRHVHEQLDGVAFVRGLIEWEYHLAGKADEFHNAHPDLAPVAVVPAIEYATPFAARLAERYGLPGAGLGAAQILRDKALLRQVSAAAGIANPASVRVEGPAGVRDFLRGLGGPVVLKPANRQAAVGTRVIHHAAEVEQAWADCLVQDEGVFVPDRPMELSMLAEQYVEGPEFSVEMLVRDGRALFVNVTGKQLFPGPHPVEMAHTVPADIPEDLAETLGAQTARVVRAVGFRDGIVHCEWIVSNGVPYLVECAGRLAGGGIVDTIQLAYPVQLMRSYYAVMKGEEPPAELPRRAKGGAAVRFLATGAGRVTAVHGVEAARQVDGVFLVAVTAGPGDRFTGLRHSWDRAGIVMATADSSTEALRRAEAAAAAVRIDIEGEA</sequence>
<evidence type="ECO:0000259" key="5">
    <source>
        <dbReference type="PROSITE" id="PS50975"/>
    </source>
</evidence>
<keyword evidence="3 4" id="KW-0067">ATP-binding</keyword>
<dbReference type="Gene3D" id="3.30.470.20">
    <property type="entry name" value="ATP-grasp fold, B domain"/>
    <property type="match status" value="1"/>
</dbReference>
<evidence type="ECO:0000256" key="2">
    <source>
        <dbReference type="ARBA" id="ARBA00022741"/>
    </source>
</evidence>
<organism evidence="6">
    <name type="scientific">Streptomyces sp. R33</name>
    <dbReference type="NCBI Taxonomy" id="3238629"/>
    <lineage>
        <taxon>Bacteria</taxon>
        <taxon>Bacillati</taxon>
        <taxon>Actinomycetota</taxon>
        <taxon>Actinomycetes</taxon>
        <taxon>Kitasatosporales</taxon>
        <taxon>Streptomycetaceae</taxon>
        <taxon>Streptomyces</taxon>
    </lineage>
</organism>
<dbReference type="GO" id="GO:0046872">
    <property type="term" value="F:metal ion binding"/>
    <property type="evidence" value="ECO:0007669"/>
    <property type="project" value="InterPro"/>
</dbReference>
<evidence type="ECO:0000256" key="3">
    <source>
        <dbReference type="ARBA" id="ARBA00022840"/>
    </source>
</evidence>
<dbReference type="GO" id="GO:0005524">
    <property type="term" value="F:ATP binding"/>
    <property type="evidence" value="ECO:0007669"/>
    <property type="project" value="UniProtKB-UniRule"/>
</dbReference>
<gene>
    <name evidence="6" type="ORF">AB5J51_06965</name>
</gene>
<dbReference type="Pfam" id="PF18603">
    <property type="entry name" value="LAL_C2"/>
    <property type="match status" value="1"/>
</dbReference>
<dbReference type="GO" id="GO:0016874">
    <property type="term" value="F:ligase activity"/>
    <property type="evidence" value="ECO:0007669"/>
    <property type="project" value="UniProtKB-KW"/>
</dbReference>
<dbReference type="PROSITE" id="PS50975">
    <property type="entry name" value="ATP_GRASP"/>
    <property type="match status" value="1"/>
</dbReference>
<protein>
    <submittedName>
        <fullName evidence="6">ATP-grasp domain-containing protein</fullName>
    </submittedName>
</protein>
<dbReference type="InterPro" id="IPR013815">
    <property type="entry name" value="ATP_grasp_subdomain_1"/>
</dbReference>
<proteinExistence type="predicted"/>
<dbReference type="AlphaFoldDB" id="A0AB39XZS4"/>
<evidence type="ECO:0000313" key="6">
    <source>
        <dbReference type="EMBL" id="XDV62696.1"/>
    </source>
</evidence>
<dbReference type="Gene3D" id="3.30.1490.20">
    <property type="entry name" value="ATP-grasp fold, A domain"/>
    <property type="match status" value="1"/>
</dbReference>
<dbReference type="Pfam" id="PF13535">
    <property type="entry name" value="ATP-grasp_4"/>
    <property type="match status" value="1"/>
</dbReference>
<dbReference type="PANTHER" id="PTHR43585">
    <property type="entry name" value="FUMIPYRROLE BIOSYNTHESIS PROTEIN C"/>
    <property type="match status" value="1"/>
</dbReference>
<dbReference type="SUPFAM" id="SSF56059">
    <property type="entry name" value="Glutathione synthetase ATP-binding domain-like"/>
    <property type="match status" value="1"/>
</dbReference>
<dbReference type="InterPro" id="IPR011761">
    <property type="entry name" value="ATP-grasp"/>
</dbReference>